<dbReference type="SMART" id="SM00347">
    <property type="entry name" value="HTH_MARR"/>
    <property type="match status" value="1"/>
</dbReference>
<dbReference type="InterPro" id="IPR039422">
    <property type="entry name" value="MarR/SlyA-like"/>
</dbReference>
<dbReference type="EMBL" id="JACHJS010000001">
    <property type="protein sequence ID" value="MBB4967328.1"/>
    <property type="molecule type" value="Genomic_DNA"/>
</dbReference>
<evidence type="ECO:0000256" key="1">
    <source>
        <dbReference type="ARBA" id="ARBA00023015"/>
    </source>
</evidence>
<keyword evidence="3" id="KW-0804">Transcription</keyword>
<dbReference type="SUPFAM" id="SSF46785">
    <property type="entry name" value="Winged helix' DNA-binding domain"/>
    <property type="match status" value="1"/>
</dbReference>
<dbReference type="PANTHER" id="PTHR33164">
    <property type="entry name" value="TRANSCRIPTIONAL REGULATOR, MARR FAMILY"/>
    <property type="match status" value="1"/>
</dbReference>
<reference evidence="5 6" key="1">
    <citation type="submission" date="2020-08" db="EMBL/GenBank/DDBJ databases">
        <title>Sequencing the genomes of 1000 actinobacteria strains.</title>
        <authorList>
            <person name="Klenk H.-P."/>
        </authorList>
    </citation>
    <scope>NUCLEOTIDE SEQUENCE [LARGE SCALE GENOMIC DNA]</scope>
    <source>
        <strain evidence="5 6">DSM 45084</strain>
    </source>
</reference>
<dbReference type="InterPro" id="IPR000835">
    <property type="entry name" value="HTH_MarR-typ"/>
</dbReference>
<dbReference type="Gene3D" id="1.10.10.10">
    <property type="entry name" value="Winged helix-like DNA-binding domain superfamily/Winged helix DNA-binding domain"/>
    <property type="match status" value="1"/>
</dbReference>
<keyword evidence="2 5" id="KW-0238">DNA-binding</keyword>
<evidence type="ECO:0000256" key="3">
    <source>
        <dbReference type="ARBA" id="ARBA00023163"/>
    </source>
</evidence>
<sequence length="133" mass="14832">MREPLTSALTRAVRAVTGRVEEVLRPEGLTLDQWLVVAALADRRGLTMSELTACTPASGPTLTRVVDKLVGRALVYREVDPEDRRRVRVYLGQRGRALYRRVSVKVDEVERDLLGRSGPRALDVLNRLADDAP</sequence>
<dbReference type="RefSeq" id="WP_184671946.1">
    <property type="nucleotide sequence ID" value="NZ_BAABAI010000009.1"/>
</dbReference>
<dbReference type="GO" id="GO:0003677">
    <property type="term" value="F:DNA binding"/>
    <property type="evidence" value="ECO:0007669"/>
    <property type="project" value="UniProtKB-KW"/>
</dbReference>
<keyword evidence="1" id="KW-0805">Transcription regulation</keyword>
<feature type="domain" description="HTH marR-type" evidence="4">
    <location>
        <begin position="2"/>
        <end position="133"/>
    </location>
</feature>
<evidence type="ECO:0000313" key="6">
    <source>
        <dbReference type="Proteomes" id="UP000542674"/>
    </source>
</evidence>
<organism evidence="5 6">
    <name type="scientific">Saccharothrix violaceirubra</name>
    <dbReference type="NCBI Taxonomy" id="413306"/>
    <lineage>
        <taxon>Bacteria</taxon>
        <taxon>Bacillati</taxon>
        <taxon>Actinomycetota</taxon>
        <taxon>Actinomycetes</taxon>
        <taxon>Pseudonocardiales</taxon>
        <taxon>Pseudonocardiaceae</taxon>
        <taxon>Saccharothrix</taxon>
    </lineage>
</organism>
<dbReference type="GO" id="GO:0006950">
    <property type="term" value="P:response to stress"/>
    <property type="evidence" value="ECO:0007669"/>
    <property type="project" value="TreeGrafter"/>
</dbReference>
<accession>A0A7W7T681</accession>
<gene>
    <name evidence="5" type="ORF">F4559_004687</name>
</gene>
<dbReference type="InterPro" id="IPR036390">
    <property type="entry name" value="WH_DNA-bd_sf"/>
</dbReference>
<dbReference type="PANTHER" id="PTHR33164:SF64">
    <property type="entry name" value="TRANSCRIPTIONAL REGULATOR SLYA"/>
    <property type="match status" value="1"/>
</dbReference>
<name>A0A7W7T681_9PSEU</name>
<evidence type="ECO:0000259" key="4">
    <source>
        <dbReference type="PROSITE" id="PS50995"/>
    </source>
</evidence>
<evidence type="ECO:0000256" key="2">
    <source>
        <dbReference type="ARBA" id="ARBA00023125"/>
    </source>
</evidence>
<keyword evidence="6" id="KW-1185">Reference proteome</keyword>
<dbReference type="Pfam" id="PF12802">
    <property type="entry name" value="MarR_2"/>
    <property type="match status" value="1"/>
</dbReference>
<dbReference type="GO" id="GO:0003700">
    <property type="term" value="F:DNA-binding transcription factor activity"/>
    <property type="evidence" value="ECO:0007669"/>
    <property type="project" value="InterPro"/>
</dbReference>
<evidence type="ECO:0000313" key="5">
    <source>
        <dbReference type="EMBL" id="MBB4967328.1"/>
    </source>
</evidence>
<dbReference type="Proteomes" id="UP000542674">
    <property type="component" value="Unassembled WGS sequence"/>
</dbReference>
<protein>
    <submittedName>
        <fullName evidence="5">DNA-binding MarR family transcriptional regulator</fullName>
    </submittedName>
</protein>
<dbReference type="PROSITE" id="PS50995">
    <property type="entry name" value="HTH_MARR_2"/>
    <property type="match status" value="1"/>
</dbReference>
<dbReference type="AlphaFoldDB" id="A0A7W7T681"/>
<comment type="caution">
    <text evidence="5">The sequence shown here is derived from an EMBL/GenBank/DDBJ whole genome shotgun (WGS) entry which is preliminary data.</text>
</comment>
<dbReference type="InterPro" id="IPR036388">
    <property type="entry name" value="WH-like_DNA-bd_sf"/>
</dbReference>
<proteinExistence type="predicted"/>